<dbReference type="GeneID" id="113431581"/>
<dbReference type="InterPro" id="IPR053072">
    <property type="entry name" value="BEN_domain_protein_7"/>
</dbReference>
<name>A0A6J1W9U4_9SAUR</name>
<dbReference type="KEGG" id="nss:113431581"/>
<reference evidence="3" key="1">
    <citation type="submission" date="2025-08" db="UniProtKB">
        <authorList>
            <consortium name="RefSeq"/>
        </authorList>
    </citation>
    <scope>IDENTIFICATION</scope>
</reference>
<dbReference type="AlphaFoldDB" id="A0A6J1W9U4"/>
<proteinExistence type="predicted"/>
<dbReference type="PANTHER" id="PTHR35068">
    <property type="entry name" value="BEN DOMAIN-CONTAINING PROTEIN 7"/>
    <property type="match status" value="1"/>
</dbReference>
<dbReference type="PANTHER" id="PTHR35068:SF1">
    <property type="entry name" value="BEN DOMAIN-CONTAINING PROTEIN 7"/>
    <property type="match status" value="1"/>
</dbReference>
<organism evidence="2 3">
    <name type="scientific">Notechis scutatus</name>
    <name type="common">mainland tiger snake</name>
    <dbReference type="NCBI Taxonomy" id="8663"/>
    <lineage>
        <taxon>Eukaryota</taxon>
        <taxon>Metazoa</taxon>
        <taxon>Chordata</taxon>
        <taxon>Craniata</taxon>
        <taxon>Vertebrata</taxon>
        <taxon>Euteleostomi</taxon>
        <taxon>Lepidosauria</taxon>
        <taxon>Squamata</taxon>
        <taxon>Bifurcata</taxon>
        <taxon>Unidentata</taxon>
        <taxon>Episquamata</taxon>
        <taxon>Toxicofera</taxon>
        <taxon>Serpentes</taxon>
        <taxon>Colubroidea</taxon>
        <taxon>Elapidae</taxon>
        <taxon>Hydrophiinae</taxon>
        <taxon>Notechis</taxon>
    </lineage>
</organism>
<gene>
    <name evidence="3" type="primary">LOC113431581</name>
</gene>
<evidence type="ECO:0000256" key="1">
    <source>
        <dbReference type="SAM" id="MobiDB-lite"/>
    </source>
</evidence>
<feature type="non-terminal residue" evidence="3">
    <location>
        <position position="195"/>
    </location>
</feature>
<feature type="compositionally biased region" description="Basic residues" evidence="1">
    <location>
        <begin position="64"/>
        <end position="75"/>
    </location>
</feature>
<accession>A0A6J1W9U4</accession>
<sequence>EIPVANAASSSSSGSNCCTCNCQPALQAILQELKTMRKIMQIQAAAQDRPQPLVPLATLPKSTVSRKRNKKKKATPKTVKPLAVKQEPGPGENSRKLPANLDRLSVEAAEASVKTEPLVSGFGIVLESSSSDVSGREAVSGRQTLAYDGPFKATTALKKKGLDSHFPHLTTVGASPCSCDQSPGTWQLIRLYDSC</sequence>
<dbReference type="Proteomes" id="UP000504612">
    <property type="component" value="Unplaced"/>
</dbReference>
<dbReference type="RefSeq" id="XP_026549668.1">
    <property type="nucleotide sequence ID" value="XM_026693883.1"/>
</dbReference>
<protein>
    <submittedName>
        <fullName evidence="3">BEN domain-containing protein 7-like</fullName>
    </submittedName>
</protein>
<evidence type="ECO:0000313" key="3">
    <source>
        <dbReference type="RefSeq" id="XP_026549668.1"/>
    </source>
</evidence>
<feature type="non-terminal residue" evidence="3">
    <location>
        <position position="1"/>
    </location>
</feature>
<keyword evidence="2" id="KW-1185">Reference proteome</keyword>
<evidence type="ECO:0000313" key="2">
    <source>
        <dbReference type="Proteomes" id="UP000504612"/>
    </source>
</evidence>
<feature type="region of interest" description="Disordered" evidence="1">
    <location>
        <begin position="53"/>
        <end position="97"/>
    </location>
</feature>